<sequence>MATDRYQRGLDRMMELVSTEHSGTFDHVKLVESYKTLDPDLSDYIVSFAFGDIYSRTSLTQQEQTLVTISTLVALGTDPQLKLHINVGFNVGLTKEKIVGALIQCIPYIGFPRVLNGLTLLKEVMAERGIAPAAPAESDDQPTPASS</sequence>
<name>C0STX2_9NOCA</name>
<protein>
    <submittedName>
        <fullName evidence="2">Putative gamma-carboxymuconolactone decarboxylase</fullName>
    </submittedName>
</protein>
<dbReference type="Pfam" id="PF02627">
    <property type="entry name" value="CMD"/>
    <property type="match status" value="1"/>
</dbReference>
<feature type="domain" description="Carboxymuconolactone decarboxylase-like" evidence="1">
    <location>
        <begin position="39"/>
        <end position="123"/>
    </location>
</feature>
<proteinExistence type="predicted"/>
<reference evidence="2" key="1">
    <citation type="journal article" date="2009" name="J. Am. Chem. Soc.">
        <title>Crystal structures of cyclohexanone monooxygenase reveal complex domain movements and a sliding cofactor.</title>
        <authorList>
            <person name="Mirza I.A."/>
            <person name="Yachnin B.J."/>
            <person name="Wang S."/>
            <person name="Grosse S."/>
            <person name="Bergeron H."/>
            <person name="Imura A."/>
            <person name="Iwaki H."/>
            <person name="Hasegawa Y."/>
            <person name="Lau P.C.K."/>
            <person name="Berghuis A.M."/>
        </authorList>
    </citation>
    <scope>NUCLEOTIDE SEQUENCE</scope>
    <source>
        <strain evidence="2">HI-31</strain>
    </source>
</reference>
<dbReference type="SUPFAM" id="SSF69118">
    <property type="entry name" value="AhpD-like"/>
    <property type="match status" value="1"/>
</dbReference>
<dbReference type="AlphaFoldDB" id="C0STX2"/>
<organism evidence="2">
    <name type="scientific">Rhodococcus sp. HI-31</name>
    <dbReference type="NCBI Taxonomy" id="638919"/>
    <lineage>
        <taxon>Bacteria</taxon>
        <taxon>Bacillati</taxon>
        <taxon>Actinomycetota</taxon>
        <taxon>Actinomycetes</taxon>
        <taxon>Mycobacteriales</taxon>
        <taxon>Nocardiaceae</taxon>
        <taxon>Rhodococcus</taxon>
    </lineage>
</organism>
<dbReference type="InterPro" id="IPR003779">
    <property type="entry name" value="CMD-like"/>
</dbReference>
<dbReference type="Gene3D" id="1.20.1290.10">
    <property type="entry name" value="AhpD-like"/>
    <property type="match status" value="1"/>
</dbReference>
<evidence type="ECO:0000259" key="1">
    <source>
        <dbReference type="Pfam" id="PF02627"/>
    </source>
</evidence>
<dbReference type="InterPro" id="IPR029032">
    <property type="entry name" value="AhpD-like"/>
</dbReference>
<dbReference type="PANTHER" id="PTHR33570:SF2">
    <property type="entry name" value="CARBOXYMUCONOLACTONE DECARBOXYLASE-LIKE DOMAIN-CONTAINING PROTEIN"/>
    <property type="match status" value="1"/>
</dbReference>
<dbReference type="EMBL" id="AB471785">
    <property type="protein sequence ID" value="BAH56672.1"/>
    <property type="molecule type" value="Genomic_DNA"/>
</dbReference>
<accession>C0STX2</accession>
<dbReference type="GO" id="GO:0051920">
    <property type="term" value="F:peroxiredoxin activity"/>
    <property type="evidence" value="ECO:0007669"/>
    <property type="project" value="InterPro"/>
</dbReference>
<evidence type="ECO:0000313" key="2">
    <source>
        <dbReference type="EMBL" id="BAH56672.1"/>
    </source>
</evidence>
<dbReference type="InterPro" id="IPR052512">
    <property type="entry name" value="4CMD/NDH-1_regulator"/>
</dbReference>
<dbReference type="PANTHER" id="PTHR33570">
    <property type="entry name" value="4-CARBOXYMUCONOLACTONE DECARBOXYLASE FAMILY PROTEIN"/>
    <property type="match status" value="1"/>
</dbReference>